<dbReference type="Proteomes" id="UP001158045">
    <property type="component" value="Unassembled WGS sequence"/>
</dbReference>
<dbReference type="EMBL" id="JARYZI010000002">
    <property type="protein sequence ID" value="MDH8677181.1"/>
    <property type="molecule type" value="Genomic_DNA"/>
</dbReference>
<evidence type="ECO:0000259" key="2">
    <source>
        <dbReference type="PROSITE" id="PS50885"/>
    </source>
</evidence>
<accession>A0ABT6N9T4</accession>
<dbReference type="InterPro" id="IPR003607">
    <property type="entry name" value="HD/PDEase_dom"/>
</dbReference>
<feature type="domain" description="HAMP" evidence="2">
    <location>
        <begin position="213"/>
        <end position="265"/>
    </location>
</feature>
<dbReference type="SUPFAM" id="SSF158472">
    <property type="entry name" value="HAMP domain-like"/>
    <property type="match status" value="1"/>
</dbReference>
<dbReference type="CDD" id="cd00077">
    <property type="entry name" value="HDc"/>
    <property type="match status" value="1"/>
</dbReference>
<dbReference type="RefSeq" id="WP_281092995.1">
    <property type="nucleotide sequence ID" value="NZ_JARYZI010000002.1"/>
</dbReference>
<dbReference type="Gene3D" id="6.10.340.10">
    <property type="match status" value="1"/>
</dbReference>
<dbReference type="PANTHER" id="PTHR45228:SF8">
    <property type="entry name" value="TWO-COMPONENT RESPONSE REGULATOR-RELATED"/>
    <property type="match status" value="1"/>
</dbReference>
<dbReference type="Pfam" id="PF13487">
    <property type="entry name" value="HD_5"/>
    <property type="match status" value="1"/>
</dbReference>
<evidence type="ECO:0000256" key="1">
    <source>
        <dbReference type="SAM" id="Phobius"/>
    </source>
</evidence>
<dbReference type="InterPro" id="IPR037522">
    <property type="entry name" value="HD_GYP_dom"/>
</dbReference>
<dbReference type="PANTHER" id="PTHR45228">
    <property type="entry name" value="CYCLIC DI-GMP PHOSPHODIESTERASE TM_0186-RELATED"/>
    <property type="match status" value="1"/>
</dbReference>
<feature type="domain" description="HD-GYP" evidence="3">
    <location>
        <begin position="384"/>
        <end position="596"/>
    </location>
</feature>
<organism evidence="4 5">
    <name type="scientific">Fusibacter bizertensis</name>
    <dbReference type="NCBI Taxonomy" id="1488331"/>
    <lineage>
        <taxon>Bacteria</taxon>
        <taxon>Bacillati</taxon>
        <taxon>Bacillota</taxon>
        <taxon>Clostridia</taxon>
        <taxon>Eubacteriales</taxon>
        <taxon>Eubacteriales Family XII. Incertae Sedis</taxon>
        <taxon>Fusibacter</taxon>
    </lineage>
</organism>
<keyword evidence="5" id="KW-1185">Reference proteome</keyword>
<keyword evidence="1" id="KW-0812">Transmembrane</keyword>
<sequence length="597" mass="68311">MKTIRGKLLLIFMLVFVALFVTTASAYVAVETQKQHLILTELLSKQKLLVERVTFTAINMGEIAIYDKDRFQKLKSDNEAQLKEYEGAVDFMLNAFSIKEYPIDGKIVKLKFSQDFSKILDDALAVSFSKWSDAKAQINWLLDVSNLSDIALYTEKLDTFKVTNVTLIESADYITQICRSEANAKKQLSEILQIISLFAAGFIFIALIFIIRKSIHAPIIKIQSALFAIGNGDYSERLNRTQEDEFKALYEDFNRAMDSIEAVKDIENRILGENDILEILDFMQSSFKPFVEIKEITLFYENITDGAIKLSNISREFEMLEKISIPDQVMQENEYTLILPIAVNKAVIGYARFESSNKLTERHVNFLMGLKEKISFALFKTILFKDLLGIVTGSLADLAEGRDPETRRHLTRMSMYAQIISKTLQKKDKYKNEIDKEFVNNIILTSPMHDIGKISVPDSILLKPGKLTDEEFMEMKKHAFYGAKFLSKIHERFSKYGFDYFQMAEHIAHYHQEKYNGSGYPDGIIGNEIPLSARISALADVFDALTSKRPYKEAFSLEKSYEIINKSIGSHFDPEIVAAFFEAQEEIEAVYEAYKEI</sequence>
<protein>
    <submittedName>
        <fullName evidence="4">HD domain-containing phosphohydrolase</fullName>
    </submittedName>
</protein>
<proteinExistence type="predicted"/>
<evidence type="ECO:0000259" key="3">
    <source>
        <dbReference type="PROSITE" id="PS51832"/>
    </source>
</evidence>
<comment type="caution">
    <text evidence="4">The sequence shown here is derived from an EMBL/GenBank/DDBJ whole genome shotgun (WGS) entry which is preliminary data.</text>
</comment>
<keyword evidence="1" id="KW-0472">Membrane</keyword>
<dbReference type="InterPro" id="IPR052020">
    <property type="entry name" value="Cyclic_di-GMP/3'3'-cGAMP_PDE"/>
</dbReference>
<keyword evidence="1" id="KW-1133">Transmembrane helix</keyword>
<name>A0ABT6N9T4_9FIRM</name>
<dbReference type="SMART" id="SM00471">
    <property type="entry name" value="HDc"/>
    <property type="match status" value="1"/>
</dbReference>
<evidence type="ECO:0000313" key="5">
    <source>
        <dbReference type="Proteomes" id="UP001158045"/>
    </source>
</evidence>
<reference evidence="4 5" key="1">
    <citation type="submission" date="2023-04" db="EMBL/GenBank/DDBJ databases">
        <title>Fusibacter bizertensis strain WBS, isolated from littoral bottom sediments of the Arctic seas - biochemical and genomic analysis.</title>
        <authorList>
            <person name="Brioukhanov A.L."/>
        </authorList>
    </citation>
    <scope>NUCLEOTIDE SEQUENCE [LARGE SCALE GENOMIC DNA]</scope>
    <source>
        <strain evidence="4 5">WBS</strain>
    </source>
</reference>
<gene>
    <name evidence="4" type="ORF">QE109_03420</name>
</gene>
<feature type="transmembrane region" description="Helical" evidence="1">
    <location>
        <begin position="191"/>
        <end position="211"/>
    </location>
</feature>
<evidence type="ECO:0000313" key="4">
    <source>
        <dbReference type="EMBL" id="MDH8677181.1"/>
    </source>
</evidence>
<dbReference type="PROSITE" id="PS50885">
    <property type="entry name" value="HAMP"/>
    <property type="match status" value="1"/>
</dbReference>
<dbReference type="PROSITE" id="PS51832">
    <property type="entry name" value="HD_GYP"/>
    <property type="match status" value="1"/>
</dbReference>
<dbReference type="SUPFAM" id="SSF109604">
    <property type="entry name" value="HD-domain/PDEase-like"/>
    <property type="match status" value="1"/>
</dbReference>
<dbReference type="Gene3D" id="1.10.3210.10">
    <property type="entry name" value="Hypothetical protein af1432"/>
    <property type="match status" value="1"/>
</dbReference>
<dbReference type="SMART" id="SM00304">
    <property type="entry name" value="HAMP"/>
    <property type="match status" value="1"/>
</dbReference>
<dbReference type="CDD" id="cd06225">
    <property type="entry name" value="HAMP"/>
    <property type="match status" value="1"/>
</dbReference>
<dbReference type="InterPro" id="IPR003660">
    <property type="entry name" value="HAMP_dom"/>
</dbReference>